<reference evidence="1 2" key="1">
    <citation type="journal article" date="2015" name="Genome Biol. Evol.">
        <title>Comparative Genomics of a Bacterivorous Green Alga Reveals Evolutionary Causalities and Consequences of Phago-Mixotrophic Mode of Nutrition.</title>
        <authorList>
            <person name="Burns J.A."/>
            <person name="Paasch A."/>
            <person name="Narechania A."/>
            <person name="Kim E."/>
        </authorList>
    </citation>
    <scope>NUCLEOTIDE SEQUENCE [LARGE SCALE GENOMIC DNA]</scope>
    <source>
        <strain evidence="1 2">PLY_AMNH</strain>
    </source>
</reference>
<feature type="non-terminal residue" evidence="1">
    <location>
        <position position="1"/>
    </location>
</feature>
<dbReference type="EMBL" id="LGRX02018441">
    <property type="protein sequence ID" value="KAK3259821.1"/>
    <property type="molecule type" value="Genomic_DNA"/>
</dbReference>
<proteinExistence type="predicted"/>
<protein>
    <submittedName>
        <fullName evidence="1">Uncharacterized protein</fullName>
    </submittedName>
</protein>
<sequence>VMEESRDAASRASSDTEACSDWVEPFRKQVLELLESLYLLGYVTGYEAGPGDTSWAAGYFVLQLQQPTDLQATERLRQDDPLAPRPQLAATMLGSLLRSWGLEYKVNSYIFQGTRQPWASTASSDNNSIPPVVVLEFNLVDRCPK</sequence>
<evidence type="ECO:0000313" key="2">
    <source>
        <dbReference type="Proteomes" id="UP001190700"/>
    </source>
</evidence>
<organism evidence="1 2">
    <name type="scientific">Cymbomonas tetramitiformis</name>
    <dbReference type="NCBI Taxonomy" id="36881"/>
    <lineage>
        <taxon>Eukaryota</taxon>
        <taxon>Viridiplantae</taxon>
        <taxon>Chlorophyta</taxon>
        <taxon>Pyramimonadophyceae</taxon>
        <taxon>Pyramimonadales</taxon>
        <taxon>Pyramimonadaceae</taxon>
        <taxon>Cymbomonas</taxon>
    </lineage>
</organism>
<name>A0AAE0FIU0_9CHLO</name>
<comment type="caution">
    <text evidence="1">The sequence shown here is derived from an EMBL/GenBank/DDBJ whole genome shotgun (WGS) entry which is preliminary data.</text>
</comment>
<keyword evidence="2" id="KW-1185">Reference proteome</keyword>
<evidence type="ECO:0000313" key="1">
    <source>
        <dbReference type="EMBL" id="KAK3259821.1"/>
    </source>
</evidence>
<dbReference type="Proteomes" id="UP001190700">
    <property type="component" value="Unassembled WGS sequence"/>
</dbReference>
<dbReference type="AlphaFoldDB" id="A0AAE0FIU0"/>
<accession>A0AAE0FIU0</accession>
<gene>
    <name evidence="1" type="ORF">CYMTET_31194</name>
</gene>